<dbReference type="PANTHER" id="PTHR46303:SF3">
    <property type="entry name" value="CHORDIN-LIKE PROTEIN 2"/>
    <property type="match status" value="1"/>
</dbReference>
<feature type="domain" description="VWFC" evidence="8">
    <location>
        <begin position="264"/>
        <end position="329"/>
    </location>
</feature>
<evidence type="ECO:0000256" key="1">
    <source>
        <dbReference type="ARBA" id="ARBA00004613"/>
    </source>
</evidence>
<evidence type="ECO:0000256" key="5">
    <source>
        <dbReference type="ARBA" id="ARBA00022737"/>
    </source>
</evidence>
<feature type="compositionally biased region" description="Polar residues" evidence="7">
    <location>
        <begin position="173"/>
        <end position="186"/>
    </location>
</feature>
<dbReference type="Pfam" id="PF19548">
    <property type="entry name" value="CHRDL_1_2_C"/>
    <property type="match status" value="1"/>
</dbReference>
<gene>
    <name evidence="9" type="ORF">APTSU1_000761200</name>
</gene>
<comment type="subcellular location">
    <subcellularLocation>
        <location evidence="1">Secreted</location>
    </subcellularLocation>
</comment>
<dbReference type="Pfam" id="PF00093">
    <property type="entry name" value="VWC"/>
    <property type="match status" value="2"/>
</dbReference>
<evidence type="ECO:0000256" key="6">
    <source>
        <dbReference type="ARBA" id="ARBA00023180"/>
    </source>
</evidence>
<evidence type="ECO:0000313" key="9">
    <source>
        <dbReference type="EMBL" id="GAB1292381.1"/>
    </source>
</evidence>
<comment type="caution">
    <text evidence="9">The sequence shown here is derived from an EMBL/GenBank/DDBJ whole genome shotgun (WGS) entry which is preliminary data.</text>
</comment>
<dbReference type="PROSITE" id="PS50184">
    <property type="entry name" value="VWFC_2"/>
    <property type="match status" value="2"/>
</dbReference>
<dbReference type="EMBL" id="BAAFST010000007">
    <property type="protein sequence ID" value="GAB1292381.1"/>
    <property type="molecule type" value="Genomic_DNA"/>
</dbReference>
<keyword evidence="3" id="KW-0964">Secreted</keyword>
<name>A0ABQ0EZZ4_APOSI</name>
<feature type="domain" description="VWFC" evidence="8">
    <location>
        <begin position="68"/>
        <end position="134"/>
    </location>
</feature>
<feature type="region of interest" description="Disordered" evidence="7">
    <location>
        <begin position="173"/>
        <end position="235"/>
    </location>
</feature>
<evidence type="ECO:0000256" key="2">
    <source>
        <dbReference type="ARBA" id="ARBA00022473"/>
    </source>
</evidence>
<sequence>MPTPPLPTACDGATAVLSPVRCDTVRGRAKPDTECPMNTHGPQPRGVARLQWEEADPHVPSGLRVPLKSCQLNETTYQHGEIFSAQELFPARLSNQCVLCSCIEGHTYCGLMTCPEPSCPTSLPLPDSCCQTCKDISWGVNRGGLEAPAGAQSYSPGSLGQEHSRQARWYNRTTESSTEENLTQLQHGEALPLDHERVTSEAVWSGETVEGRRHSQDPCSERRGPSTPAPTSLSSPLGFIPRHFQSIGMGGTTIKIILKEKHKKACTHNGKTYSHGEVWHPTVLSFGPMPCILCTCIDGYQDCHRVTCPTQYPCSQPKKVSGKCCKICPEDEADDDHSEVMSTRCPRVPGQFHVYTLASPSADSLHRFVLEHETSEQVDMYIWKPVRGIYHLVQIKRVRKQDFQKEAQNFRLLTGTHEGYWTVFLAQTPELKVTASPDKVTKTL</sequence>
<dbReference type="Gene3D" id="2.10.70.10">
    <property type="entry name" value="Complement Module, domain 1"/>
    <property type="match status" value="2"/>
</dbReference>
<evidence type="ECO:0000256" key="4">
    <source>
        <dbReference type="ARBA" id="ARBA00022729"/>
    </source>
</evidence>
<keyword evidence="2" id="KW-0217">Developmental protein</keyword>
<feature type="compositionally biased region" description="Basic and acidic residues" evidence="7">
    <location>
        <begin position="209"/>
        <end position="224"/>
    </location>
</feature>
<dbReference type="InterPro" id="IPR001007">
    <property type="entry name" value="VWF_dom"/>
</dbReference>
<evidence type="ECO:0000256" key="3">
    <source>
        <dbReference type="ARBA" id="ARBA00022525"/>
    </source>
</evidence>
<keyword evidence="6" id="KW-0325">Glycoprotein</keyword>
<dbReference type="PROSITE" id="PS01208">
    <property type="entry name" value="VWFC_1"/>
    <property type="match status" value="1"/>
</dbReference>
<dbReference type="InterPro" id="IPR045717">
    <property type="entry name" value="CHRDL1/2"/>
</dbReference>
<keyword evidence="10" id="KW-1185">Reference proteome</keyword>
<feature type="compositionally biased region" description="Low complexity" evidence="7">
    <location>
        <begin position="225"/>
        <end position="235"/>
    </location>
</feature>
<protein>
    <submittedName>
        <fullName evidence="9">Chordin-like protein 2</fullName>
    </submittedName>
</protein>
<dbReference type="SMART" id="SM00214">
    <property type="entry name" value="VWC"/>
    <property type="match status" value="2"/>
</dbReference>
<organism evidence="9 10">
    <name type="scientific">Apodemus speciosus</name>
    <name type="common">Large Japanese field mouse</name>
    <dbReference type="NCBI Taxonomy" id="105296"/>
    <lineage>
        <taxon>Eukaryota</taxon>
        <taxon>Metazoa</taxon>
        <taxon>Chordata</taxon>
        <taxon>Craniata</taxon>
        <taxon>Vertebrata</taxon>
        <taxon>Euteleostomi</taxon>
        <taxon>Mammalia</taxon>
        <taxon>Eutheria</taxon>
        <taxon>Euarchontoglires</taxon>
        <taxon>Glires</taxon>
        <taxon>Rodentia</taxon>
        <taxon>Myomorpha</taxon>
        <taxon>Muroidea</taxon>
        <taxon>Muridae</taxon>
        <taxon>Murinae</taxon>
        <taxon>Apodemus</taxon>
    </lineage>
</organism>
<proteinExistence type="predicted"/>
<keyword evidence="5" id="KW-0677">Repeat</keyword>
<evidence type="ECO:0000259" key="8">
    <source>
        <dbReference type="PROSITE" id="PS50184"/>
    </source>
</evidence>
<dbReference type="InterPro" id="IPR045716">
    <property type="entry name" value="CHRDL_1/2_C"/>
</dbReference>
<evidence type="ECO:0000256" key="7">
    <source>
        <dbReference type="SAM" id="MobiDB-lite"/>
    </source>
</evidence>
<evidence type="ECO:0000313" key="10">
    <source>
        <dbReference type="Proteomes" id="UP001623349"/>
    </source>
</evidence>
<keyword evidence="4" id="KW-0732">Signal</keyword>
<dbReference type="PANTHER" id="PTHR46303">
    <property type="entry name" value="VWFC DOMAIN-CONTAINING PROTEIN"/>
    <property type="match status" value="1"/>
</dbReference>
<dbReference type="Proteomes" id="UP001623349">
    <property type="component" value="Unassembled WGS sequence"/>
</dbReference>
<accession>A0ABQ0EZZ4</accession>
<dbReference type="SUPFAM" id="SSF57603">
    <property type="entry name" value="FnI-like domain"/>
    <property type="match status" value="2"/>
</dbReference>
<reference evidence="9 10" key="1">
    <citation type="submission" date="2024-08" db="EMBL/GenBank/DDBJ databases">
        <title>The draft genome of Apodemus speciosus.</title>
        <authorList>
            <person name="Nabeshima K."/>
            <person name="Suzuki S."/>
            <person name="Onuma M."/>
        </authorList>
    </citation>
    <scope>NUCLEOTIDE SEQUENCE [LARGE SCALE GENOMIC DNA]</scope>
    <source>
        <strain evidence="9">IB14-021</strain>
    </source>
</reference>